<gene>
    <name evidence="1" type="ORF">ACD_2C00235G0001</name>
</gene>
<sequence>MYKRKCDATGKSIISVYSPDKPFTIYEQSEWWSDRWDPLEYWREFDFSKTFFEQFADLQKVVPRMSMLLVNVENSEYNSYASNLKNCYFVFDSTENENVFYSHNSSQCKNCCDVSISDNLENCYECTNCLNSYKLFQSKNTKNSNNSYYLSDCDWCENCFWCKNLKNKKYHYLNKEKTKEEYDKLMKLAFGDLESFKLEYSRLLGNSINRWTYNSFCENVTGDFLKNCKDTYYGFDSIESEWSKFISNCTKINNSYDYESWAGPSNLCLELNWTMSCNRTAFWIITWVDDSFYCDHCTSWSYLFWCIGLRNAKYCILNKQYTKAEYENLVPKIIEHMKKTKEWWEFFPASISPFWYNETIAMEHYPIERRDVVHNVSTDAEPIFKWSDYENPKPDVTKIIPASKLPKDIADVPDDILNWAIECEVTGKPFRIVKYELDFYRELSLGIPKRHPNQRHMDRINIRNPKRLYDRKCDSCKTDMVTTYWPERQETVYCE</sequence>
<reference evidence="1" key="1">
    <citation type="journal article" date="2012" name="Science">
        <title>Fermentation, hydrogen, and sulfur metabolism in multiple uncultivated bacterial phyla.</title>
        <authorList>
            <person name="Wrighton K.C."/>
            <person name="Thomas B.C."/>
            <person name="Sharon I."/>
            <person name="Miller C.S."/>
            <person name="Castelle C.J."/>
            <person name="VerBerkmoes N.C."/>
            <person name="Wilkins M.J."/>
            <person name="Hettich R.L."/>
            <person name="Lipton M.S."/>
            <person name="Williams K.H."/>
            <person name="Long P.E."/>
            <person name="Banfield J.F."/>
        </authorList>
    </citation>
    <scope>NUCLEOTIDE SEQUENCE [LARGE SCALE GENOMIC DNA]</scope>
</reference>
<proteinExistence type="predicted"/>
<dbReference type="EMBL" id="AMFJ01000235">
    <property type="protein sequence ID" value="EKE29073.1"/>
    <property type="molecule type" value="Genomic_DNA"/>
</dbReference>
<comment type="caution">
    <text evidence="1">The sequence shown here is derived from an EMBL/GenBank/DDBJ whole genome shotgun (WGS) entry which is preliminary data.</text>
</comment>
<evidence type="ECO:0000313" key="1">
    <source>
        <dbReference type="EMBL" id="EKE29073.1"/>
    </source>
</evidence>
<organism evidence="1">
    <name type="scientific">uncultured bacterium</name>
    <name type="common">gcode 4</name>
    <dbReference type="NCBI Taxonomy" id="1234023"/>
    <lineage>
        <taxon>Bacteria</taxon>
        <taxon>environmental samples</taxon>
    </lineage>
</organism>
<dbReference type="AlphaFoldDB" id="K2G1J7"/>
<feature type="non-terminal residue" evidence="1">
    <location>
        <position position="495"/>
    </location>
</feature>
<protein>
    <recommendedName>
        <fullName evidence="2">Caib/baif family protein</fullName>
    </recommendedName>
</protein>
<evidence type="ECO:0008006" key="2">
    <source>
        <dbReference type="Google" id="ProtNLM"/>
    </source>
</evidence>
<accession>K2G1J7</accession>
<name>K2G1J7_9BACT</name>